<reference evidence="7" key="1">
    <citation type="submission" date="2023-06" db="EMBL/GenBank/DDBJ databases">
        <authorList>
            <person name="Delattre M."/>
        </authorList>
    </citation>
    <scope>NUCLEOTIDE SEQUENCE</scope>
    <source>
        <strain evidence="7">AF72</strain>
    </source>
</reference>
<evidence type="ECO:0000256" key="3">
    <source>
        <dbReference type="ARBA" id="ARBA00022741"/>
    </source>
</evidence>
<dbReference type="AlphaFoldDB" id="A0AA36G4S3"/>
<dbReference type="SUPFAM" id="SSF56112">
    <property type="entry name" value="Protein kinase-like (PK-like)"/>
    <property type="match status" value="1"/>
</dbReference>
<dbReference type="PANTHER" id="PTHR24355">
    <property type="entry name" value="G PROTEIN-COUPLED RECEPTOR KINASE/RIBOSOMAL PROTEIN S6 KINASE"/>
    <property type="match status" value="1"/>
</dbReference>
<dbReference type="PANTHER" id="PTHR24355:SF1">
    <property type="entry name" value="RIBOSOMAL PROTEIN S6 KINASE-RELATED PROTEIN"/>
    <property type="match status" value="1"/>
</dbReference>
<protein>
    <recommendedName>
        <fullName evidence="6">Protein kinase domain-containing protein</fullName>
    </recommendedName>
</protein>
<evidence type="ECO:0000256" key="4">
    <source>
        <dbReference type="ARBA" id="ARBA00022777"/>
    </source>
</evidence>
<dbReference type="PROSITE" id="PS50011">
    <property type="entry name" value="PROTEIN_KINASE_DOM"/>
    <property type="match status" value="1"/>
</dbReference>
<dbReference type="InterPro" id="IPR000719">
    <property type="entry name" value="Prot_kinase_dom"/>
</dbReference>
<dbReference type="Pfam" id="PF00069">
    <property type="entry name" value="Pkinase"/>
    <property type="match status" value="1"/>
</dbReference>
<dbReference type="Gene3D" id="3.30.200.20">
    <property type="entry name" value="Phosphorylase Kinase, domain 1"/>
    <property type="match status" value="1"/>
</dbReference>
<dbReference type="PROSITE" id="PS00108">
    <property type="entry name" value="PROTEIN_KINASE_ST"/>
    <property type="match status" value="1"/>
</dbReference>
<dbReference type="GO" id="GO:0004674">
    <property type="term" value="F:protein serine/threonine kinase activity"/>
    <property type="evidence" value="ECO:0007669"/>
    <property type="project" value="UniProtKB-KW"/>
</dbReference>
<keyword evidence="2" id="KW-0808">Transferase</keyword>
<sequence>MDKTQILAKKAIDAVKREVKIQKILGAYTFTARLFSCWQSRDLLFCLQQIADGHRGDLFKVWRDFGPFPEETVRLFAAEFACALDYMHRKNIIYRDLKLENVVTDADGHILIVDFGLAKELKPGAKTRTICGTLQYMAPEVCSGVEYGHWVDWWSMAVLLHILFTNRYPYPNADVAHHSDLAFVDYSTPPSATRYLGNFLDRLLCVTPQNRMCYFEVIHAHEFFQGMDFQAVEQRRYPPLACLAASRSVIGDRESESSEADHGFERMFDEEYQDFDYINDAMHPGDCHPGQQMF</sequence>
<keyword evidence="8" id="KW-1185">Reference proteome</keyword>
<dbReference type="InterPro" id="IPR011009">
    <property type="entry name" value="Kinase-like_dom_sf"/>
</dbReference>
<feature type="non-terminal residue" evidence="7">
    <location>
        <position position="1"/>
    </location>
</feature>
<organism evidence="7 8">
    <name type="scientific">Mesorhabditis spiculigera</name>
    <dbReference type="NCBI Taxonomy" id="96644"/>
    <lineage>
        <taxon>Eukaryota</taxon>
        <taxon>Metazoa</taxon>
        <taxon>Ecdysozoa</taxon>
        <taxon>Nematoda</taxon>
        <taxon>Chromadorea</taxon>
        <taxon>Rhabditida</taxon>
        <taxon>Rhabditina</taxon>
        <taxon>Rhabditomorpha</taxon>
        <taxon>Rhabditoidea</taxon>
        <taxon>Rhabditidae</taxon>
        <taxon>Mesorhabditinae</taxon>
        <taxon>Mesorhabditis</taxon>
    </lineage>
</organism>
<keyword evidence="1" id="KW-0723">Serine/threonine-protein kinase</keyword>
<feature type="domain" description="Protein kinase" evidence="6">
    <location>
        <begin position="1"/>
        <end position="224"/>
    </location>
</feature>
<accession>A0AA36G4S3</accession>
<dbReference type="InterPro" id="IPR008271">
    <property type="entry name" value="Ser/Thr_kinase_AS"/>
</dbReference>
<proteinExistence type="predicted"/>
<evidence type="ECO:0000313" key="7">
    <source>
        <dbReference type="EMBL" id="CAJ0579092.1"/>
    </source>
</evidence>
<evidence type="ECO:0000313" key="8">
    <source>
        <dbReference type="Proteomes" id="UP001177023"/>
    </source>
</evidence>
<dbReference type="GO" id="GO:0005524">
    <property type="term" value="F:ATP binding"/>
    <property type="evidence" value="ECO:0007669"/>
    <property type="project" value="UniProtKB-KW"/>
</dbReference>
<evidence type="ECO:0000256" key="2">
    <source>
        <dbReference type="ARBA" id="ARBA00022679"/>
    </source>
</evidence>
<keyword evidence="3" id="KW-0547">Nucleotide-binding</keyword>
<evidence type="ECO:0000256" key="1">
    <source>
        <dbReference type="ARBA" id="ARBA00022527"/>
    </source>
</evidence>
<name>A0AA36G4S3_9BILA</name>
<keyword evidence="4" id="KW-0418">Kinase</keyword>
<comment type="caution">
    <text evidence="7">The sequence shown here is derived from an EMBL/GenBank/DDBJ whole genome shotgun (WGS) entry which is preliminary data.</text>
</comment>
<evidence type="ECO:0000259" key="6">
    <source>
        <dbReference type="PROSITE" id="PS50011"/>
    </source>
</evidence>
<dbReference type="SMART" id="SM00220">
    <property type="entry name" value="S_TKc"/>
    <property type="match status" value="1"/>
</dbReference>
<keyword evidence="5" id="KW-0067">ATP-binding</keyword>
<dbReference type="Gene3D" id="1.10.510.10">
    <property type="entry name" value="Transferase(Phosphotransferase) domain 1"/>
    <property type="match status" value="1"/>
</dbReference>
<evidence type="ECO:0000256" key="5">
    <source>
        <dbReference type="ARBA" id="ARBA00022840"/>
    </source>
</evidence>
<dbReference type="Proteomes" id="UP001177023">
    <property type="component" value="Unassembled WGS sequence"/>
</dbReference>
<dbReference type="EMBL" id="CATQJA010002655">
    <property type="protein sequence ID" value="CAJ0579092.1"/>
    <property type="molecule type" value="Genomic_DNA"/>
</dbReference>
<gene>
    <name evidence="7" type="ORF">MSPICULIGERA_LOCUS17323</name>
</gene>